<comment type="similarity">
    <text evidence="1">Belongs to the sigma-70 factor family. ECF subfamily.</text>
</comment>
<keyword evidence="9" id="KW-1185">Reference proteome</keyword>
<evidence type="ECO:0000259" key="6">
    <source>
        <dbReference type="Pfam" id="PF04542"/>
    </source>
</evidence>
<evidence type="ECO:0000256" key="1">
    <source>
        <dbReference type="ARBA" id="ARBA00010641"/>
    </source>
</evidence>
<dbReference type="Gene3D" id="1.10.1740.10">
    <property type="match status" value="1"/>
</dbReference>
<dbReference type="EMBL" id="JACHGT010000008">
    <property type="protein sequence ID" value="MBB6036355.1"/>
    <property type="molecule type" value="Genomic_DNA"/>
</dbReference>
<dbReference type="InterPro" id="IPR039425">
    <property type="entry name" value="RNA_pol_sigma-70-like"/>
</dbReference>
<dbReference type="CDD" id="cd06171">
    <property type="entry name" value="Sigma70_r4"/>
    <property type="match status" value="1"/>
</dbReference>
<dbReference type="AlphaFoldDB" id="A0A841FKF1"/>
<sequence length="171" mass="19397">MTPEHEAEFCDFVAERSARLRQFAYICCGDWHRAEDTVQAALVKLYLNWTKPNTSVEAYTRKIIVNTLLAQRRRLWFTREHPSETLPERPQGDIAGPTGDRLTVVQVMLGLPERQRAVIALRYWDDLPVEETARILGCSPGAVKNLTMRALARMRGELSETVLAEIEGATS</sequence>
<evidence type="ECO:0000256" key="3">
    <source>
        <dbReference type="ARBA" id="ARBA00023082"/>
    </source>
</evidence>
<dbReference type="InterPro" id="IPR013325">
    <property type="entry name" value="RNA_pol_sigma_r2"/>
</dbReference>
<feature type="domain" description="RNA polymerase sigma factor 70 region 4 type 2" evidence="7">
    <location>
        <begin position="104"/>
        <end position="154"/>
    </location>
</feature>
<dbReference type="InterPro" id="IPR013249">
    <property type="entry name" value="RNA_pol_sigma70_r4_t2"/>
</dbReference>
<evidence type="ECO:0000256" key="2">
    <source>
        <dbReference type="ARBA" id="ARBA00023015"/>
    </source>
</evidence>
<comment type="caution">
    <text evidence="8">The sequence shown here is derived from an EMBL/GenBank/DDBJ whole genome shotgun (WGS) entry which is preliminary data.</text>
</comment>
<evidence type="ECO:0000313" key="8">
    <source>
        <dbReference type="EMBL" id="MBB6036355.1"/>
    </source>
</evidence>
<evidence type="ECO:0000256" key="5">
    <source>
        <dbReference type="ARBA" id="ARBA00023163"/>
    </source>
</evidence>
<name>A0A841FKF1_9ACTN</name>
<dbReference type="PANTHER" id="PTHR43133">
    <property type="entry name" value="RNA POLYMERASE ECF-TYPE SIGMA FACTO"/>
    <property type="match status" value="1"/>
</dbReference>
<keyword evidence="4" id="KW-0238">DNA-binding</keyword>
<dbReference type="GO" id="GO:0003677">
    <property type="term" value="F:DNA binding"/>
    <property type="evidence" value="ECO:0007669"/>
    <property type="project" value="UniProtKB-KW"/>
</dbReference>
<dbReference type="InterPro" id="IPR013324">
    <property type="entry name" value="RNA_pol_sigma_r3/r4-like"/>
</dbReference>
<reference evidence="8 9" key="1">
    <citation type="submission" date="2020-08" db="EMBL/GenBank/DDBJ databases">
        <title>Genomic Encyclopedia of Type Strains, Phase IV (KMG-IV): sequencing the most valuable type-strain genomes for metagenomic binning, comparative biology and taxonomic classification.</title>
        <authorList>
            <person name="Goeker M."/>
        </authorList>
    </citation>
    <scope>NUCLEOTIDE SEQUENCE [LARGE SCALE GENOMIC DNA]</scope>
    <source>
        <strain evidence="8 9">YIM 65646</strain>
    </source>
</reference>
<evidence type="ECO:0000256" key="4">
    <source>
        <dbReference type="ARBA" id="ARBA00023125"/>
    </source>
</evidence>
<keyword evidence="5" id="KW-0804">Transcription</keyword>
<gene>
    <name evidence="8" type="ORF">HNR73_004223</name>
</gene>
<dbReference type="Proteomes" id="UP000548476">
    <property type="component" value="Unassembled WGS sequence"/>
</dbReference>
<feature type="domain" description="RNA polymerase sigma-70 region 2" evidence="6">
    <location>
        <begin position="17"/>
        <end position="76"/>
    </location>
</feature>
<dbReference type="SUPFAM" id="SSF88659">
    <property type="entry name" value="Sigma3 and sigma4 domains of RNA polymerase sigma factors"/>
    <property type="match status" value="1"/>
</dbReference>
<evidence type="ECO:0000259" key="7">
    <source>
        <dbReference type="Pfam" id="PF08281"/>
    </source>
</evidence>
<dbReference type="InterPro" id="IPR014284">
    <property type="entry name" value="RNA_pol_sigma-70_dom"/>
</dbReference>
<keyword evidence="3" id="KW-0731">Sigma factor</keyword>
<dbReference type="GO" id="GO:0006352">
    <property type="term" value="P:DNA-templated transcription initiation"/>
    <property type="evidence" value="ECO:0007669"/>
    <property type="project" value="InterPro"/>
</dbReference>
<protein>
    <submittedName>
        <fullName evidence="8">RNA polymerase sigma-70 factor (Sigma-E family)</fullName>
    </submittedName>
</protein>
<dbReference type="InterPro" id="IPR036388">
    <property type="entry name" value="WH-like_DNA-bd_sf"/>
</dbReference>
<organism evidence="8 9">
    <name type="scientific">Phytomonospora endophytica</name>
    <dbReference type="NCBI Taxonomy" id="714109"/>
    <lineage>
        <taxon>Bacteria</taxon>
        <taxon>Bacillati</taxon>
        <taxon>Actinomycetota</taxon>
        <taxon>Actinomycetes</taxon>
        <taxon>Micromonosporales</taxon>
        <taxon>Micromonosporaceae</taxon>
        <taxon>Phytomonospora</taxon>
    </lineage>
</organism>
<dbReference type="RefSeq" id="WP_184789174.1">
    <property type="nucleotide sequence ID" value="NZ_BONT01000046.1"/>
</dbReference>
<accession>A0A841FKF1</accession>
<dbReference type="GO" id="GO:0016987">
    <property type="term" value="F:sigma factor activity"/>
    <property type="evidence" value="ECO:0007669"/>
    <property type="project" value="UniProtKB-KW"/>
</dbReference>
<evidence type="ECO:0000313" key="9">
    <source>
        <dbReference type="Proteomes" id="UP000548476"/>
    </source>
</evidence>
<dbReference type="Pfam" id="PF04542">
    <property type="entry name" value="Sigma70_r2"/>
    <property type="match status" value="1"/>
</dbReference>
<dbReference type="InterPro" id="IPR007627">
    <property type="entry name" value="RNA_pol_sigma70_r2"/>
</dbReference>
<dbReference type="Pfam" id="PF08281">
    <property type="entry name" value="Sigma70_r4_2"/>
    <property type="match status" value="1"/>
</dbReference>
<dbReference type="NCBIfam" id="TIGR02937">
    <property type="entry name" value="sigma70-ECF"/>
    <property type="match status" value="1"/>
</dbReference>
<dbReference type="PANTHER" id="PTHR43133:SF50">
    <property type="entry name" value="ECF RNA POLYMERASE SIGMA FACTOR SIGM"/>
    <property type="match status" value="1"/>
</dbReference>
<dbReference type="Gene3D" id="1.10.10.10">
    <property type="entry name" value="Winged helix-like DNA-binding domain superfamily/Winged helix DNA-binding domain"/>
    <property type="match status" value="1"/>
</dbReference>
<proteinExistence type="inferred from homology"/>
<keyword evidence="2" id="KW-0805">Transcription regulation</keyword>
<dbReference type="SUPFAM" id="SSF88946">
    <property type="entry name" value="Sigma2 domain of RNA polymerase sigma factors"/>
    <property type="match status" value="1"/>
</dbReference>